<feature type="compositionally biased region" description="Basic and acidic residues" evidence="2">
    <location>
        <begin position="1411"/>
        <end position="1421"/>
    </location>
</feature>
<proteinExistence type="predicted"/>
<feature type="region of interest" description="Disordered" evidence="2">
    <location>
        <begin position="1"/>
        <end position="28"/>
    </location>
</feature>
<dbReference type="SUPFAM" id="SSF53335">
    <property type="entry name" value="S-adenosyl-L-methionine-dependent methyltransferases"/>
    <property type="match status" value="1"/>
</dbReference>
<reference evidence="3 4" key="1">
    <citation type="submission" date="2017-09" db="EMBL/GenBank/DDBJ databases">
        <title>Genome sequencing of Besnoitia besnoiti strain Bb-Ger1.</title>
        <authorList>
            <person name="Schares G."/>
            <person name="Venepally P."/>
            <person name="Lorenzi H.A."/>
        </authorList>
    </citation>
    <scope>NUCLEOTIDE SEQUENCE [LARGE SCALE GENOMIC DNA]</scope>
    <source>
        <strain evidence="3 4">Bb-Ger1</strain>
    </source>
</reference>
<dbReference type="RefSeq" id="XP_029219860.1">
    <property type="nucleotide sequence ID" value="XM_029363937.1"/>
</dbReference>
<dbReference type="EMBL" id="NWUJ01000004">
    <property type="protein sequence ID" value="PFH35851.1"/>
    <property type="molecule type" value="Genomic_DNA"/>
</dbReference>
<feature type="compositionally biased region" description="Low complexity" evidence="2">
    <location>
        <begin position="923"/>
        <end position="938"/>
    </location>
</feature>
<feature type="compositionally biased region" description="Basic and acidic residues" evidence="2">
    <location>
        <begin position="1610"/>
        <end position="1624"/>
    </location>
</feature>
<dbReference type="GeneID" id="40310431"/>
<feature type="compositionally biased region" description="Low complexity" evidence="2">
    <location>
        <begin position="251"/>
        <end position="263"/>
    </location>
</feature>
<dbReference type="PANTHER" id="PTHR11006:SF4">
    <property type="entry name" value="PROTEIN ARGININE N-METHYLTRANSFERASE 7"/>
    <property type="match status" value="1"/>
</dbReference>
<sequence>MEPQRLAQLLASGQAALRRESEPESAALLQNEERQALQRRWTARISQFLQGQRARHAETPEPSREGAPVPFSAYTGRDALTASHADHAEGGARARLSGGGGDPRGSAAPLSFPPPRLAAASASPSPAPLLPSGRRETPEAAFPAKAAELQNLLHFFHDLSDHAGRLVARAREPPQQRPHAQLSDHAAAAPSFASPLPPTSRAALSASSSSASAGAVAPAQPIGCGETASRARGEREEFFALERACHAGAAPPGVQAPGAGLASAPPPAAAPRPASRGSSYAPSESLAHNGGSPSLLPRRPAPIWPAPASAGSLAASGSPSVSLSAVRPSLLHAQASLLVPGAPGAWSAGSPPGAAFAGGDRPPRMRARFLLMTRDARCLAPTACIASSPRIRFALLPSPAMHNTHSRSRRAATGATARGLVLLRRLPLRLRTPFLRRLSHSATAAGPTASRVCGLVSVALRAGVSLLVPGGLSACGGAPGGGARCRGAKGCAAGGGAAASPLYGVAGPARTGDKRPWSDGAAQARDERRKRRRKGKNAVEEDPEKESDSGAWPRGLLGREEGATPDKEQAKKQREDDELRRTKEERREKRERRRMQRRERRARRRARRDLVRLMRRQFIKKKQEEEERRRREAEEDEEEEDEEAKSEEKRENEDRGKTALKPRPAARRSRTAKRGRALKKTQKNQHGEPTHAKEEDEEAAEQEGESDQEAEGKEKRGQGSDKPEEEEDDFESQMELIERKLQKRLKQLSTGTVMVQRGSRHREGDYAPGMSLQRKLDYLVQHSIACPTLPNSAPLSNAYTITSRFKETNHSSMLGDAARMNLYRIAIETQIRRLHAIRRTANGHRILEIGCGPFCVLSINAARAGAKEIVALEVARRAAMDAQAFVRMYGFGEVIKVVNAYSKECAFRCSAPRPGATATPGLPSSSARSPSPEAACEETQTRAVRAAGPGAKGEPSALEERSTSSGRSSPSGETFVAGHAPTKAESGEDAHRSAATTPAGLEAKAHVAPGTAEGLQGPSAGASSPPPSDAQPAADGECGRAGSQQGGRSETGVAEQEGHGPFDLIIHEIIGDICSNEGVADVVDDIQTRTGRIPASVPYAARTWFTPCELPRPRNIIFPHHRYPLRTLLSPNRVLLQSVDVQFASLRLSDRFAPLEELLFEERMRPQLLQRREARFNCLRSGKLCGLLLCNEVEVMKGVSIDNRESAATSHWYTNVALLKREVRVRKGDVVVVHSCADLTNYQHVDVREGMALAEVDDIPAAVRAGKVLAPPSPAGGRGKAPTSPAASAAAAAGKGTWSGPACGGRRARSGGASGGGASSVECLTGSASAEADQPQECPADDGAHEETGSDCTSPNGDAAARAPATGRRVHRAAAAAGSQRGAEDADEADAAGPQETEGARRGADAAPESSPKDENGEDARFQGGAAVDDPLPFPACFGSATPECQEASSAAESGYARHYLSRPRYCFFVEIHRRVRRRNRSPFLYFRQLGKPEGKRGEGADEDGRGGPGSSRWRALLESESETSTSDDEAGTDLSESEVSSEEESESSDSEEEDEVEEALTASARKADGVDEGADRQVPSSEGSDDREGGKRRGTAGRGGGRAQENGEGETKSGRDAGERGEAVCRSQSMNADTTENEKARRKEKQFRIRRLPLIVIDFNEQSPFVDKAVSLHNCSGGA</sequence>
<dbReference type="VEuPathDB" id="ToxoDB:BESB_055020"/>
<evidence type="ECO:0000256" key="2">
    <source>
        <dbReference type="SAM" id="MobiDB-lite"/>
    </source>
</evidence>
<feature type="compositionally biased region" description="Basic and acidic residues" evidence="2">
    <location>
        <begin position="685"/>
        <end position="694"/>
    </location>
</feature>
<evidence type="ECO:0000313" key="4">
    <source>
        <dbReference type="Proteomes" id="UP000224006"/>
    </source>
</evidence>
<feature type="compositionally biased region" description="Basic and acidic residues" evidence="2">
    <location>
        <begin position="55"/>
        <end position="64"/>
    </location>
</feature>
<name>A0A2A9MHW9_BESBE</name>
<dbReference type="GO" id="GO:0016274">
    <property type="term" value="F:protein-arginine N-methyltransferase activity"/>
    <property type="evidence" value="ECO:0007669"/>
    <property type="project" value="InterPro"/>
</dbReference>
<dbReference type="InterPro" id="IPR025799">
    <property type="entry name" value="Arg_MeTrfase"/>
</dbReference>
<feature type="compositionally biased region" description="Basic and acidic residues" evidence="2">
    <location>
        <begin position="710"/>
        <end position="722"/>
    </location>
</feature>
<feature type="region of interest" description="Disordered" evidence="2">
    <location>
        <begin position="912"/>
        <end position="999"/>
    </location>
</feature>
<dbReference type="InterPro" id="IPR029063">
    <property type="entry name" value="SAM-dependent_MTases_sf"/>
</dbReference>
<evidence type="ECO:0000313" key="3">
    <source>
        <dbReference type="EMBL" id="PFH35851.1"/>
    </source>
</evidence>
<evidence type="ECO:0000256" key="1">
    <source>
        <dbReference type="ARBA" id="ARBA00022691"/>
    </source>
</evidence>
<feature type="compositionally biased region" description="Basic residues" evidence="2">
    <location>
        <begin position="589"/>
        <end position="620"/>
    </location>
</feature>
<comment type="caution">
    <text evidence="3">The sequence shown here is derived from an EMBL/GenBank/DDBJ whole genome shotgun (WGS) entry which is preliminary data.</text>
</comment>
<feature type="compositionally biased region" description="Acidic residues" evidence="2">
    <location>
        <begin position="723"/>
        <end position="732"/>
    </location>
</feature>
<feature type="region of interest" description="Disordered" evidence="2">
    <location>
        <begin position="49"/>
        <end position="72"/>
    </location>
</feature>
<dbReference type="Gene3D" id="3.40.50.150">
    <property type="entry name" value="Vaccinia Virus protein VP39"/>
    <property type="match status" value="1"/>
</dbReference>
<feature type="compositionally biased region" description="Basic and acidic residues" evidence="2">
    <location>
        <begin position="1566"/>
        <end position="1576"/>
    </location>
</feature>
<feature type="region of interest" description="Disordered" evidence="2">
    <location>
        <begin position="251"/>
        <end position="300"/>
    </location>
</feature>
<dbReference type="KEGG" id="bbes:BESB_055020"/>
<organism evidence="3 4">
    <name type="scientific">Besnoitia besnoiti</name>
    <name type="common">Apicomplexan protozoan</name>
    <dbReference type="NCBI Taxonomy" id="94643"/>
    <lineage>
        <taxon>Eukaryota</taxon>
        <taxon>Sar</taxon>
        <taxon>Alveolata</taxon>
        <taxon>Apicomplexa</taxon>
        <taxon>Conoidasida</taxon>
        <taxon>Coccidia</taxon>
        <taxon>Eucoccidiorida</taxon>
        <taxon>Eimeriorina</taxon>
        <taxon>Sarcocystidae</taxon>
        <taxon>Besnoitia</taxon>
    </lineage>
</organism>
<feature type="region of interest" description="Disordered" evidence="2">
    <location>
        <begin position="1011"/>
        <end position="1055"/>
    </location>
</feature>
<feature type="compositionally biased region" description="Low complexity" evidence="2">
    <location>
        <begin position="1280"/>
        <end position="1296"/>
    </location>
</feature>
<feature type="compositionally biased region" description="Low complexity" evidence="2">
    <location>
        <begin position="963"/>
        <end position="974"/>
    </location>
</feature>
<dbReference type="OrthoDB" id="41566at2759"/>
<dbReference type="GO" id="GO:0042054">
    <property type="term" value="F:histone methyltransferase activity"/>
    <property type="evidence" value="ECO:0007669"/>
    <property type="project" value="TreeGrafter"/>
</dbReference>
<feature type="region of interest" description="Disordered" evidence="2">
    <location>
        <begin position="170"/>
        <end position="205"/>
    </location>
</feature>
<protein>
    <submittedName>
        <fullName evidence="3">Uncharacterized protein</fullName>
    </submittedName>
</protein>
<gene>
    <name evidence="3" type="ORF">BESB_055020</name>
</gene>
<dbReference type="Proteomes" id="UP000224006">
    <property type="component" value="Chromosome IV"/>
</dbReference>
<feature type="compositionally biased region" description="Low complexity" evidence="2">
    <location>
        <begin position="271"/>
        <end position="283"/>
    </location>
</feature>
<feature type="region of interest" description="Disordered" evidence="2">
    <location>
        <begin position="1270"/>
        <end position="1428"/>
    </location>
</feature>
<feature type="compositionally biased region" description="Low complexity" evidence="2">
    <location>
        <begin position="183"/>
        <end position="205"/>
    </location>
</feature>
<feature type="compositionally biased region" description="Basic residues" evidence="2">
    <location>
        <begin position="658"/>
        <end position="683"/>
    </location>
</feature>
<accession>A0A2A9MHW9</accession>
<dbReference type="PANTHER" id="PTHR11006">
    <property type="entry name" value="PROTEIN ARGININE N-METHYLTRANSFERASE"/>
    <property type="match status" value="1"/>
</dbReference>
<feature type="compositionally biased region" description="Basic and acidic residues" evidence="2">
    <location>
        <begin position="621"/>
        <end position="633"/>
    </location>
</feature>
<feature type="compositionally biased region" description="Acidic residues" evidence="2">
    <location>
        <begin position="634"/>
        <end position="645"/>
    </location>
</feature>
<feature type="compositionally biased region" description="Acidic residues" evidence="2">
    <location>
        <begin position="1520"/>
        <end position="1559"/>
    </location>
</feature>
<feature type="compositionally biased region" description="Basic and acidic residues" evidence="2">
    <location>
        <begin position="1491"/>
        <end position="1506"/>
    </location>
</feature>
<feature type="region of interest" description="Disordered" evidence="2">
    <location>
        <begin position="1489"/>
        <end position="1647"/>
    </location>
</feature>
<keyword evidence="1" id="KW-0949">S-adenosyl-L-methionine</keyword>
<dbReference type="STRING" id="94643.A0A2A9MHW9"/>
<keyword evidence="4" id="KW-1185">Reference proteome</keyword>
<feature type="compositionally biased region" description="Acidic residues" evidence="2">
    <location>
        <begin position="695"/>
        <end position="709"/>
    </location>
</feature>
<feature type="compositionally biased region" description="Low complexity" evidence="2">
    <location>
        <begin position="1"/>
        <end position="16"/>
    </location>
</feature>
<feature type="region of interest" description="Disordered" evidence="2">
    <location>
        <begin position="507"/>
        <end position="732"/>
    </location>
</feature>
<feature type="region of interest" description="Disordered" evidence="2">
    <location>
        <begin position="89"/>
        <end position="140"/>
    </location>
</feature>
<feature type="compositionally biased region" description="Basic and acidic residues" evidence="2">
    <location>
        <begin position="557"/>
        <end position="588"/>
    </location>
</feature>
<feature type="compositionally biased region" description="Basic and acidic residues" evidence="2">
    <location>
        <begin position="646"/>
        <end position="657"/>
    </location>
</feature>